<dbReference type="InterPro" id="IPR036576">
    <property type="entry name" value="WRKY_dom_sf"/>
</dbReference>
<dbReference type="FunFam" id="2.20.25.80:FF:000006">
    <property type="entry name" value="WRKY transcription factor"/>
    <property type="match status" value="2"/>
</dbReference>
<dbReference type="AlphaFoldDB" id="A0A6P5G1S0"/>
<dbReference type="InterPro" id="IPR044810">
    <property type="entry name" value="WRKY_plant"/>
</dbReference>
<keyword evidence="3" id="KW-0805">Transcription regulation</keyword>
<feature type="domain" description="WRKY" evidence="8">
    <location>
        <begin position="184"/>
        <end position="248"/>
    </location>
</feature>
<evidence type="ECO:0000256" key="4">
    <source>
        <dbReference type="ARBA" id="ARBA00023125"/>
    </source>
</evidence>
<reference evidence="9" key="1">
    <citation type="journal article" date="2015" name="Nat. Genet.">
        <title>The pineapple genome and the evolution of CAM photosynthesis.</title>
        <authorList>
            <person name="Ming R."/>
            <person name="VanBuren R."/>
            <person name="Wai C.M."/>
            <person name="Tang H."/>
            <person name="Schatz M.C."/>
            <person name="Bowers J.E."/>
            <person name="Lyons E."/>
            <person name="Wang M.L."/>
            <person name="Chen J."/>
            <person name="Biggers E."/>
            <person name="Zhang J."/>
            <person name="Huang L."/>
            <person name="Zhang L."/>
            <person name="Miao W."/>
            <person name="Zhang J."/>
            <person name="Ye Z."/>
            <person name="Miao C."/>
            <person name="Lin Z."/>
            <person name="Wang H."/>
            <person name="Zhou H."/>
            <person name="Yim W.C."/>
            <person name="Priest H.D."/>
            <person name="Zheng C."/>
            <person name="Woodhouse M."/>
            <person name="Edger P.P."/>
            <person name="Guyot R."/>
            <person name="Guo H.B."/>
            <person name="Guo H."/>
            <person name="Zheng G."/>
            <person name="Singh R."/>
            <person name="Sharma A."/>
            <person name="Min X."/>
            <person name="Zheng Y."/>
            <person name="Lee H."/>
            <person name="Gurtowski J."/>
            <person name="Sedlazeck F.J."/>
            <person name="Harkess A."/>
            <person name="McKain M.R."/>
            <person name="Liao Z."/>
            <person name="Fang J."/>
            <person name="Liu J."/>
            <person name="Zhang X."/>
            <person name="Zhang Q."/>
            <person name="Hu W."/>
            <person name="Qin Y."/>
            <person name="Wang K."/>
            <person name="Chen L.Y."/>
            <person name="Shirley N."/>
            <person name="Lin Y.R."/>
            <person name="Liu L.Y."/>
            <person name="Hernandez A.G."/>
            <person name="Wright C.L."/>
            <person name="Bulone V."/>
            <person name="Tuskan G.A."/>
            <person name="Heath K."/>
            <person name="Zee F."/>
            <person name="Moore P.H."/>
            <person name="Sunkar R."/>
            <person name="Leebens-Mack J.H."/>
            <person name="Mockler T."/>
            <person name="Bennetzen J.L."/>
            <person name="Freeling M."/>
            <person name="Sankoff D."/>
            <person name="Paterson A.H."/>
            <person name="Zhu X."/>
            <person name="Yang X."/>
            <person name="Smith J.A."/>
            <person name="Cushman J.C."/>
            <person name="Paull R.E."/>
            <person name="Yu Q."/>
        </authorList>
    </citation>
    <scope>NUCLEOTIDE SEQUENCE [LARGE SCALE GENOMIC DNA]</scope>
    <source>
        <strain evidence="9">cv. F153</strain>
    </source>
</reference>
<dbReference type="RefSeq" id="XP_020099628.1">
    <property type="nucleotide sequence ID" value="XM_020244039.1"/>
</dbReference>
<evidence type="ECO:0000313" key="10">
    <source>
        <dbReference type="RefSeq" id="XP_020099627.1"/>
    </source>
</evidence>
<evidence type="ECO:0000313" key="12">
    <source>
        <dbReference type="RefSeq" id="XP_020099629.1"/>
    </source>
</evidence>
<dbReference type="RefSeq" id="XP_020099627.1">
    <property type="nucleotide sequence ID" value="XM_020244038.1"/>
</dbReference>
<dbReference type="Gramene" id="Aco000547.1.mrna1">
    <property type="protein sequence ID" value="Aco000547.1.mrna1"/>
    <property type="gene ID" value="Aco000547.1.path1"/>
</dbReference>
<evidence type="ECO:0000256" key="7">
    <source>
        <dbReference type="SAM" id="MobiDB-lite"/>
    </source>
</evidence>
<dbReference type="PROSITE" id="PS50811">
    <property type="entry name" value="WRKY"/>
    <property type="match status" value="2"/>
</dbReference>
<sequence length="460" mass="50268">MQETQKIVVSKPVASRPFSSSRYFSEVLPGSTSASPTTTLSDTAVAIRPKSLRPVTHQRESSAAISTSMDDASDSGVCNHLSDKASVVTLKSESKSAAILYKPTAKAVSKNIASFLANLGNFDATHQQVATEKPAPVQISEHINQNPHGNSTAQVDISMYQISDPSNFVPRNIEQENVQQPSNGADRISYDGYNWRKYGQKQVKGSEFPRSYYKCTHPNCPVRKKVERSLDGQVTEIVYTGEHNHPKPQSSKKLLLGTQRQGSSSTECGKESGNTQCGNNPVVEENSSHALRLENKVDEGFRGIKNYHGHVYLPNSSSSSDGFHGDFKIGENSSELGGATAGFSKDKPDYKRRKKDDQLSGGSAAAAFVEPHSAAQNLVESDVSGDGFHWRKYGQKVVKGNSYPRSYYRCTSPKCNVRKYVERASDDSASFVTTYEGEHNHGMPTKKNESSSLRTSLANP</sequence>
<reference evidence="10 11" key="2">
    <citation type="submission" date="2025-04" db="UniProtKB">
        <authorList>
            <consortium name="RefSeq"/>
        </authorList>
    </citation>
    <scope>IDENTIFICATION</scope>
    <source>
        <tissue evidence="10 11">Leaf</tissue>
    </source>
</reference>
<feature type="compositionally biased region" description="Polar residues" evidence="7">
    <location>
        <begin position="247"/>
        <end position="279"/>
    </location>
</feature>
<keyword evidence="9" id="KW-1185">Reference proteome</keyword>
<dbReference type="GO" id="GO:0003700">
    <property type="term" value="F:DNA-binding transcription factor activity"/>
    <property type="evidence" value="ECO:0007669"/>
    <property type="project" value="InterPro"/>
</dbReference>
<keyword evidence="2" id="KW-0677">Repeat</keyword>
<feature type="region of interest" description="Disordered" evidence="7">
    <location>
        <begin position="435"/>
        <end position="460"/>
    </location>
</feature>
<feature type="compositionally biased region" description="Polar residues" evidence="7">
    <location>
        <begin position="450"/>
        <end position="460"/>
    </location>
</feature>
<feature type="region of interest" description="Disordered" evidence="7">
    <location>
        <begin position="52"/>
        <end position="73"/>
    </location>
</feature>
<evidence type="ECO:0000256" key="1">
    <source>
        <dbReference type="ARBA" id="ARBA00004123"/>
    </source>
</evidence>
<dbReference type="RefSeq" id="XP_020099629.1">
    <property type="nucleotide sequence ID" value="XM_020244040.1"/>
</dbReference>
<evidence type="ECO:0000259" key="8">
    <source>
        <dbReference type="PROSITE" id="PS50811"/>
    </source>
</evidence>
<dbReference type="Proteomes" id="UP000515123">
    <property type="component" value="Linkage group 12"/>
</dbReference>
<feature type="compositionally biased region" description="Basic and acidic residues" evidence="7">
    <location>
        <begin position="436"/>
        <end position="449"/>
    </location>
</feature>
<organism evidence="11">
    <name type="scientific">Ananas comosus</name>
    <name type="common">Pineapple</name>
    <name type="synonym">Ananas ananas</name>
    <dbReference type="NCBI Taxonomy" id="4615"/>
    <lineage>
        <taxon>Eukaryota</taxon>
        <taxon>Viridiplantae</taxon>
        <taxon>Streptophyta</taxon>
        <taxon>Embryophyta</taxon>
        <taxon>Tracheophyta</taxon>
        <taxon>Spermatophyta</taxon>
        <taxon>Magnoliopsida</taxon>
        <taxon>Liliopsida</taxon>
        <taxon>Poales</taxon>
        <taxon>Bromeliaceae</taxon>
        <taxon>Bromelioideae</taxon>
        <taxon>Ananas</taxon>
    </lineage>
</organism>
<dbReference type="SMART" id="SM00774">
    <property type="entry name" value="WRKY"/>
    <property type="match status" value="2"/>
</dbReference>
<protein>
    <submittedName>
        <fullName evidence="10 11">Probable WRKY transcription factor 3</fullName>
    </submittedName>
</protein>
<dbReference type="GeneID" id="109718045"/>
<gene>
    <name evidence="10 11 12" type="primary">LOC109718045</name>
</gene>
<dbReference type="Pfam" id="PF03106">
    <property type="entry name" value="WRKY"/>
    <property type="match status" value="2"/>
</dbReference>
<dbReference type="Gene3D" id="2.20.25.80">
    <property type="entry name" value="WRKY domain"/>
    <property type="match status" value="2"/>
</dbReference>
<evidence type="ECO:0000256" key="5">
    <source>
        <dbReference type="ARBA" id="ARBA00023163"/>
    </source>
</evidence>
<dbReference type="GO" id="GO:0005634">
    <property type="term" value="C:nucleus"/>
    <property type="evidence" value="ECO:0007669"/>
    <property type="project" value="UniProtKB-SubCell"/>
</dbReference>
<keyword evidence="4" id="KW-0238">DNA-binding</keyword>
<dbReference type="PANTHER" id="PTHR31221">
    <property type="entry name" value="WRKY TRANSCRIPTION FACTOR PROTEIN 1-RELATED"/>
    <property type="match status" value="1"/>
</dbReference>
<keyword evidence="5" id="KW-0804">Transcription</keyword>
<feature type="region of interest" description="Disordered" evidence="7">
    <location>
        <begin position="240"/>
        <end position="288"/>
    </location>
</feature>
<comment type="subcellular location">
    <subcellularLocation>
        <location evidence="1">Nucleus</location>
    </subcellularLocation>
</comment>
<evidence type="ECO:0000313" key="11">
    <source>
        <dbReference type="RefSeq" id="XP_020099628.1"/>
    </source>
</evidence>
<dbReference type="OrthoDB" id="783645at2759"/>
<feature type="compositionally biased region" description="Polar residues" evidence="7">
    <location>
        <begin position="61"/>
        <end position="70"/>
    </location>
</feature>
<dbReference type="InterPro" id="IPR003657">
    <property type="entry name" value="WRKY_dom"/>
</dbReference>
<feature type="region of interest" description="Disordered" evidence="7">
    <location>
        <begin position="334"/>
        <end position="364"/>
    </location>
</feature>
<keyword evidence="6" id="KW-0539">Nucleus</keyword>
<evidence type="ECO:0000256" key="2">
    <source>
        <dbReference type="ARBA" id="ARBA00022737"/>
    </source>
</evidence>
<evidence type="ECO:0000256" key="3">
    <source>
        <dbReference type="ARBA" id="ARBA00023015"/>
    </source>
</evidence>
<dbReference type="GO" id="GO:0043565">
    <property type="term" value="F:sequence-specific DNA binding"/>
    <property type="evidence" value="ECO:0007669"/>
    <property type="project" value="InterPro"/>
</dbReference>
<dbReference type="PANTHER" id="PTHR31221:SF90">
    <property type="entry name" value="WRKY TRANSCRIPTION FACTOR 44"/>
    <property type="match status" value="1"/>
</dbReference>
<evidence type="ECO:0000313" key="9">
    <source>
        <dbReference type="Proteomes" id="UP000515123"/>
    </source>
</evidence>
<accession>A0A6P5G1S0</accession>
<name>A0A6P5G1S0_ANACO</name>
<dbReference type="SMR" id="A0A6P5G1S0"/>
<evidence type="ECO:0000256" key="6">
    <source>
        <dbReference type="ARBA" id="ARBA00023242"/>
    </source>
</evidence>
<feature type="domain" description="WRKY" evidence="8">
    <location>
        <begin position="379"/>
        <end position="444"/>
    </location>
</feature>
<dbReference type="SUPFAM" id="SSF118290">
    <property type="entry name" value="WRKY DNA-binding domain"/>
    <property type="match status" value="2"/>
</dbReference>
<proteinExistence type="predicted"/>